<dbReference type="EMBL" id="BLXY01000001">
    <property type="protein sequence ID" value="GFO62883.1"/>
    <property type="molecule type" value="Genomic_DNA"/>
</dbReference>
<dbReference type="InterPro" id="IPR003838">
    <property type="entry name" value="ABC3_permease_C"/>
</dbReference>
<feature type="transmembrane region" description="Helical" evidence="7">
    <location>
        <begin position="345"/>
        <end position="365"/>
    </location>
</feature>
<dbReference type="GO" id="GO:0044874">
    <property type="term" value="P:lipoprotein localization to outer membrane"/>
    <property type="evidence" value="ECO:0007669"/>
    <property type="project" value="TreeGrafter"/>
</dbReference>
<reference evidence="10" key="1">
    <citation type="submission" date="2020-06" db="EMBL/GenBank/DDBJ databases">
        <title>Draft genomic sequecing of Geomonas sp. Red736.</title>
        <authorList>
            <person name="Itoh H."/>
            <person name="Xu Z.X."/>
            <person name="Ushijima N."/>
            <person name="Masuda Y."/>
            <person name="Shiratori Y."/>
            <person name="Senoo K."/>
        </authorList>
    </citation>
    <scope>NUCLEOTIDE SEQUENCE [LARGE SCALE GENOMIC DNA]</scope>
    <source>
        <strain evidence="10">Red736</strain>
    </source>
</reference>
<evidence type="ECO:0000259" key="8">
    <source>
        <dbReference type="Pfam" id="PF02687"/>
    </source>
</evidence>
<keyword evidence="5 7" id="KW-1133">Transmembrane helix</keyword>
<evidence type="ECO:0000256" key="7">
    <source>
        <dbReference type="SAM" id="Phobius"/>
    </source>
</evidence>
<feature type="domain" description="ABC3 transporter permease C-terminal" evidence="8">
    <location>
        <begin position="245"/>
        <end position="372"/>
    </location>
</feature>
<keyword evidence="3" id="KW-1003">Cell membrane</keyword>
<comment type="caution">
    <text evidence="9">The sequence shown here is derived from an EMBL/GenBank/DDBJ whole genome shotgun (WGS) entry which is preliminary data.</text>
</comment>
<feature type="transmembrane region" description="Helical" evidence="7">
    <location>
        <begin position="239"/>
        <end position="258"/>
    </location>
</feature>
<dbReference type="Proteomes" id="UP000568888">
    <property type="component" value="Unassembled WGS sequence"/>
</dbReference>
<keyword evidence="6 7" id="KW-0472">Membrane</keyword>
<protein>
    <submittedName>
        <fullName evidence="9">ABC transporter permease</fullName>
    </submittedName>
</protein>
<evidence type="ECO:0000313" key="10">
    <source>
        <dbReference type="Proteomes" id="UP000568888"/>
    </source>
</evidence>
<proteinExistence type="inferred from homology"/>
<sequence length="377" mass="41888">MAHMIERHRHIIDFTLATLLRRKGKNGGLLLVYTLIIFVLASVLFFTEAIRREAMLVLQESPEIIVQRTQAGRYQTVPMSWCAGIGSINGVGSAQPRLWGYHYDRTRLANYTFMVPAQDPPGAGHVDLGGAVARMLGAATGDTVAFQGHDGAPRAFTVRKVLEQESQLLTADLVLISEQDYRLFSGVPADQATDLVLQVRNPREYATIVEKITRMHHDARPILRSEILRTYDAVFSWRSGLMLVIFSAATLAFLIFAWDKATGLSAEERAEIGILKAVGWDTSDILLLKFWEGTAISLTAFLAGTILAYLHVFHTSASLFAPVLKGWSTLYPSFRLPPLLDFQQVVTLFILTVVPYTITTIVPSWRAATIDPDAVMR</sequence>
<evidence type="ECO:0000256" key="4">
    <source>
        <dbReference type="ARBA" id="ARBA00022692"/>
    </source>
</evidence>
<evidence type="ECO:0000256" key="1">
    <source>
        <dbReference type="ARBA" id="ARBA00004651"/>
    </source>
</evidence>
<feature type="transmembrane region" description="Helical" evidence="7">
    <location>
        <begin position="28"/>
        <end position="46"/>
    </location>
</feature>
<dbReference type="PANTHER" id="PTHR30489:SF0">
    <property type="entry name" value="LIPOPROTEIN-RELEASING SYSTEM TRANSMEMBRANE PROTEIN LOLE"/>
    <property type="match status" value="1"/>
</dbReference>
<dbReference type="GO" id="GO:0098797">
    <property type="term" value="C:plasma membrane protein complex"/>
    <property type="evidence" value="ECO:0007669"/>
    <property type="project" value="TreeGrafter"/>
</dbReference>
<evidence type="ECO:0000256" key="5">
    <source>
        <dbReference type="ARBA" id="ARBA00022989"/>
    </source>
</evidence>
<name>A0A6V8MTD6_9BACT</name>
<evidence type="ECO:0000256" key="6">
    <source>
        <dbReference type="ARBA" id="ARBA00023136"/>
    </source>
</evidence>
<evidence type="ECO:0000256" key="3">
    <source>
        <dbReference type="ARBA" id="ARBA00022475"/>
    </source>
</evidence>
<feature type="transmembrane region" description="Helical" evidence="7">
    <location>
        <begin position="296"/>
        <end position="324"/>
    </location>
</feature>
<dbReference type="Pfam" id="PF02687">
    <property type="entry name" value="FtsX"/>
    <property type="match status" value="1"/>
</dbReference>
<evidence type="ECO:0000313" key="9">
    <source>
        <dbReference type="EMBL" id="GFO62883.1"/>
    </source>
</evidence>
<dbReference type="RefSeq" id="WP_183345337.1">
    <property type="nucleotide sequence ID" value="NZ_BLXY01000001.1"/>
</dbReference>
<comment type="subcellular location">
    <subcellularLocation>
        <location evidence="1">Cell membrane</location>
        <topology evidence="1">Multi-pass membrane protein</topology>
    </subcellularLocation>
</comment>
<dbReference type="AlphaFoldDB" id="A0A6V8MTD6"/>
<keyword evidence="4 7" id="KW-0812">Transmembrane</keyword>
<evidence type="ECO:0000256" key="2">
    <source>
        <dbReference type="ARBA" id="ARBA00005236"/>
    </source>
</evidence>
<dbReference type="PANTHER" id="PTHR30489">
    <property type="entry name" value="LIPOPROTEIN-RELEASING SYSTEM TRANSMEMBRANE PROTEIN LOLE"/>
    <property type="match status" value="1"/>
</dbReference>
<accession>A0A6V8MTD6</accession>
<gene>
    <name evidence="9" type="ORF">GMPD_08020</name>
</gene>
<organism evidence="9 10">
    <name type="scientific">Geomonas paludis</name>
    <dbReference type="NCBI Taxonomy" id="2740185"/>
    <lineage>
        <taxon>Bacteria</taxon>
        <taxon>Pseudomonadati</taxon>
        <taxon>Thermodesulfobacteriota</taxon>
        <taxon>Desulfuromonadia</taxon>
        <taxon>Geobacterales</taxon>
        <taxon>Geobacteraceae</taxon>
        <taxon>Geomonas</taxon>
    </lineage>
</organism>
<dbReference type="InterPro" id="IPR051447">
    <property type="entry name" value="Lipoprotein-release_system"/>
</dbReference>
<comment type="similarity">
    <text evidence="2">Belongs to the ABC-4 integral membrane protein family. LolC/E subfamily.</text>
</comment>